<evidence type="ECO:0000256" key="12">
    <source>
        <dbReference type="ARBA" id="ARBA00023273"/>
    </source>
</evidence>
<evidence type="ECO:0000256" key="1">
    <source>
        <dbReference type="ARBA" id="ARBA00004430"/>
    </source>
</evidence>
<dbReference type="GO" id="GO:0051959">
    <property type="term" value="F:dynein light intermediate chain binding"/>
    <property type="evidence" value="ECO:0007669"/>
    <property type="project" value="InterPro"/>
</dbReference>
<evidence type="ECO:0000256" key="4">
    <source>
        <dbReference type="ARBA" id="ARBA00022701"/>
    </source>
</evidence>
<dbReference type="Gene3D" id="3.40.50.300">
    <property type="entry name" value="P-loop containing nucleotide triphosphate hydrolases"/>
    <property type="match status" value="2"/>
</dbReference>
<keyword evidence="11" id="KW-0206">Cytoskeleton</keyword>
<keyword evidence="9" id="KW-0969">Cilium</keyword>
<evidence type="ECO:0000256" key="3">
    <source>
        <dbReference type="ARBA" id="ARBA00022490"/>
    </source>
</evidence>
<dbReference type="SUPFAM" id="SSF52540">
    <property type="entry name" value="P-loop containing nucleoside triphosphate hydrolases"/>
    <property type="match status" value="2"/>
</dbReference>
<keyword evidence="3" id="KW-0963">Cytoplasm</keyword>
<evidence type="ECO:0000313" key="15">
    <source>
        <dbReference type="EMBL" id="ETE63673.1"/>
    </source>
</evidence>
<evidence type="ECO:0000256" key="10">
    <source>
        <dbReference type="ARBA" id="ARBA00023175"/>
    </source>
</evidence>
<sequence>LSSVREDSDVDEPSSGPFICKLQLGARTTAAQTKSLITEKLILKSKDVIGAPQSQQALLFIDDLNMPITEIYGSKPPLEFIRQFVELGGFYDTKHLEWKHVQDIATVACCTPLNVGSNEISTRLLSHFCILVLPATSLQSLQRIFQVLEGLLQAHKSVIVSKETTALLFMHESTRIFHDRLVDLAEKETFYQFLSNELNNYFKISWTKEKLMEESPIFVDFLDYTVPLDKRIYRNVTSQKVLLLTLEEYYLRMQTKESEIGWNGNGKATCASLASYISECSIYRLSTSYNYTFAHFQEDIKKVYKQAGAEGRRTILLITDSDIIQESFLEVLSCILKSGQVPHLFEKDELNNIIESLTSVSEMAKESNKLDDMYSFFLQRVRHNLHIVLTINPTGLVFRQYLQIYPAIVNCCTVDWYENWPEEALCHVAKSYFSQSETFRNENVKDTLIPMTVNIHKNVSIIIEKYLKETKRHYYITPKSYLQFINTFSTMLRTTKEKMLSERACYHSGLTKILDGTSQIADMQDELLVLGPQIESKSKTQLLTKPKITLKEAIEALDVEASQKSAEAMRKMNRTAQPTPKKTAAVHHEDLKSKSELDDNEEIDQLCTERHPKN</sequence>
<evidence type="ECO:0000256" key="5">
    <source>
        <dbReference type="ARBA" id="ARBA00022741"/>
    </source>
</evidence>
<dbReference type="Gene3D" id="1.20.920.20">
    <property type="match status" value="1"/>
</dbReference>
<dbReference type="Gene3D" id="1.20.920.30">
    <property type="match status" value="1"/>
</dbReference>
<dbReference type="GO" id="GO:0030286">
    <property type="term" value="C:dynein complex"/>
    <property type="evidence" value="ECO:0007669"/>
    <property type="project" value="UniProtKB-KW"/>
</dbReference>
<dbReference type="OrthoDB" id="424310at2759"/>
<dbReference type="InterPro" id="IPR027417">
    <property type="entry name" value="P-loop_NTPase"/>
</dbReference>
<dbReference type="GO" id="GO:0045505">
    <property type="term" value="F:dynein intermediate chain binding"/>
    <property type="evidence" value="ECO:0007669"/>
    <property type="project" value="InterPro"/>
</dbReference>
<keyword evidence="7" id="KW-0243">Dynein</keyword>
<dbReference type="GO" id="GO:0005524">
    <property type="term" value="F:ATP binding"/>
    <property type="evidence" value="ECO:0007669"/>
    <property type="project" value="UniProtKB-KW"/>
</dbReference>
<name>V8NPS5_OPHHA</name>
<reference evidence="15 16" key="1">
    <citation type="journal article" date="2013" name="Proc. Natl. Acad. Sci. U.S.A.">
        <title>The king cobra genome reveals dynamic gene evolution and adaptation in the snake venom system.</title>
        <authorList>
            <person name="Vonk F.J."/>
            <person name="Casewell N.R."/>
            <person name="Henkel C.V."/>
            <person name="Heimberg A.M."/>
            <person name="Jansen H.J."/>
            <person name="McCleary R.J."/>
            <person name="Kerkkamp H.M."/>
            <person name="Vos R.A."/>
            <person name="Guerreiro I."/>
            <person name="Calvete J.J."/>
            <person name="Wuster W."/>
            <person name="Woods A.E."/>
            <person name="Logan J.M."/>
            <person name="Harrison R.A."/>
            <person name="Castoe T.A."/>
            <person name="de Koning A.P."/>
            <person name="Pollock D.D."/>
            <person name="Yandell M."/>
            <person name="Calderon D."/>
            <person name="Renjifo C."/>
            <person name="Currier R.B."/>
            <person name="Salgado D."/>
            <person name="Pla D."/>
            <person name="Sanz L."/>
            <person name="Hyder A.S."/>
            <person name="Ribeiro J.M."/>
            <person name="Arntzen J.W."/>
            <person name="van den Thillart G.E."/>
            <person name="Boetzer M."/>
            <person name="Pirovano W."/>
            <person name="Dirks R.P."/>
            <person name="Spaink H.P."/>
            <person name="Duboule D."/>
            <person name="McGlinn E."/>
            <person name="Kini R.M."/>
            <person name="Richardson M.K."/>
        </authorList>
    </citation>
    <scope>NUCLEOTIDE SEQUENCE</scope>
    <source>
        <tissue evidence="15">Blood</tissue>
    </source>
</reference>
<accession>V8NPS5</accession>
<dbReference type="InterPro" id="IPR026983">
    <property type="entry name" value="DHC"/>
</dbReference>
<dbReference type="GO" id="GO:0005874">
    <property type="term" value="C:microtubule"/>
    <property type="evidence" value="ECO:0007669"/>
    <property type="project" value="UniProtKB-KW"/>
</dbReference>
<evidence type="ECO:0000256" key="13">
    <source>
        <dbReference type="SAM" id="MobiDB-lite"/>
    </source>
</evidence>
<dbReference type="GO" id="GO:0005930">
    <property type="term" value="C:axoneme"/>
    <property type="evidence" value="ECO:0007669"/>
    <property type="project" value="UniProtKB-SubCell"/>
</dbReference>
<feature type="compositionally biased region" description="Basic and acidic residues" evidence="13">
    <location>
        <begin position="586"/>
        <end position="597"/>
    </location>
</feature>
<evidence type="ECO:0000256" key="6">
    <source>
        <dbReference type="ARBA" id="ARBA00022840"/>
    </source>
</evidence>
<dbReference type="PANTHER" id="PTHR22878">
    <property type="entry name" value="DYNEIN HEAVY CHAIN 6, AXONEMAL-LIKE-RELATED"/>
    <property type="match status" value="1"/>
</dbReference>
<keyword evidence="12" id="KW-0966">Cell projection</keyword>
<gene>
    <name evidence="15" type="primary">DNAH14</name>
    <name evidence="15" type="ORF">L345_10564</name>
</gene>
<dbReference type="InterPro" id="IPR024317">
    <property type="entry name" value="Dynein_heavy_chain_D4_dom"/>
</dbReference>
<keyword evidence="10" id="KW-0505">Motor protein</keyword>
<organism evidence="15 16">
    <name type="scientific">Ophiophagus hannah</name>
    <name type="common">King cobra</name>
    <name type="synonym">Naja hannah</name>
    <dbReference type="NCBI Taxonomy" id="8665"/>
    <lineage>
        <taxon>Eukaryota</taxon>
        <taxon>Metazoa</taxon>
        <taxon>Chordata</taxon>
        <taxon>Craniata</taxon>
        <taxon>Vertebrata</taxon>
        <taxon>Euteleostomi</taxon>
        <taxon>Lepidosauria</taxon>
        <taxon>Squamata</taxon>
        <taxon>Bifurcata</taxon>
        <taxon>Unidentata</taxon>
        <taxon>Episquamata</taxon>
        <taxon>Toxicofera</taxon>
        <taxon>Serpentes</taxon>
        <taxon>Colubroidea</taxon>
        <taxon>Elapidae</taxon>
        <taxon>Elapinae</taxon>
        <taxon>Ophiophagus</taxon>
    </lineage>
</organism>
<feature type="non-terminal residue" evidence="15">
    <location>
        <position position="614"/>
    </location>
</feature>
<evidence type="ECO:0000259" key="14">
    <source>
        <dbReference type="Pfam" id="PF12780"/>
    </source>
</evidence>
<dbReference type="GO" id="GO:0007018">
    <property type="term" value="P:microtubule-based movement"/>
    <property type="evidence" value="ECO:0007669"/>
    <property type="project" value="InterPro"/>
</dbReference>
<dbReference type="FunFam" id="3.40.50.300:FF:001810">
    <property type="entry name" value="Cytoplasmic dynein 2 heavy chain 1"/>
    <property type="match status" value="1"/>
</dbReference>
<keyword evidence="4" id="KW-0493">Microtubule</keyword>
<dbReference type="AlphaFoldDB" id="V8NPS5"/>
<evidence type="ECO:0000313" key="16">
    <source>
        <dbReference type="Proteomes" id="UP000018936"/>
    </source>
</evidence>
<proteinExistence type="inferred from homology"/>
<dbReference type="Proteomes" id="UP000018936">
    <property type="component" value="Unassembled WGS sequence"/>
</dbReference>
<keyword evidence="16" id="KW-1185">Reference proteome</keyword>
<dbReference type="Pfam" id="PF12780">
    <property type="entry name" value="AAA_8"/>
    <property type="match status" value="1"/>
</dbReference>
<keyword evidence="6" id="KW-0067">ATP-binding</keyword>
<dbReference type="PANTHER" id="PTHR22878:SF64">
    <property type="entry name" value="DYNEIN AXONEMAL HEAVY CHAIN 14"/>
    <property type="match status" value="1"/>
</dbReference>
<evidence type="ECO:0000256" key="8">
    <source>
        <dbReference type="ARBA" id="ARBA00023054"/>
    </source>
</evidence>
<evidence type="ECO:0000256" key="7">
    <source>
        <dbReference type="ARBA" id="ARBA00023017"/>
    </source>
</evidence>
<dbReference type="EMBL" id="AZIM01002625">
    <property type="protein sequence ID" value="ETE63673.1"/>
    <property type="molecule type" value="Genomic_DNA"/>
</dbReference>
<feature type="region of interest" description="Disordered" evidence="13">
    <location>
        <begin position="565"/>
        <end position="614"/>
    </location>
</feature>
<keyword evidence="5" id="KW-0547">Nucleotide-binding</keyword>
<comment type="similarity">
    <text evidence="2">Belongs to the dynein heavy chain family.</text>
</comment>
<feature type="non-terminal residue" evidence="15">
    <location>
        <position position="1"/>
    </location>
</feature>
<comment type="subcellular location">
    <subcellularLocation>
        <location evidence="1">Cytoplasm</location>
        <location evidence="1">Cytoskeleton</location>
        <location evidence="1">Cilium axoneme</location>
    </subcellularLocation>
</comment>
<protein>
    <submittedName>
        <fullName evidence="15">Dynein heavy chain 14, axonemal</fullName>
    </submittedName>
</protein>
<feature type="domain" description="Dynein heavy chain AAA module D4" evidence="14">
    <location>
        <begin position="260"/>
        <end position="490"/>
    </location>
</feature>
<dbReference type="Pfam" id="PF12775">
    <property type="entry name" value="AAA_7"/>
    <property type="match status" value="1"/>
</dbReference>
<evidence type="ECO:0000256" key="2">
    <source>
        <dbReference type="ARBA" id="ARBA00008887"/>
    </source>
</evidence>
<comment type="caution">
    <text evidence="15">The sequence shown here is derived from an EMBL/GenBank/DDBJ whole genome shotgun (WGS) entry which is preliminary data.</text>
</comment>
<evidence type="ECO:0000256" key="11">
    <source>
        <dbReference type="ARBA" id="ARBA00023212"/>
    </source>
</evidence>
<keyword evidence="8" id="KW-0175">Coiled coil</keyword>
<evidence type="ECO:0000256" key="9">
    <source>
        <dbReference type="ARBA" id="ARBA00023069"/>
    </source>
</evidence>